<reference evidence="1" key="1">
    <citation type="journal article" date="2021" name="Proc. Natl. Acad. Sci. U.S.A.">
        <title>A Catalog of Tens of Thousands of Viruses from Human Metagenomes Reveals Hidden Associations with Chronic Diseases.</title>
        <authorList>
            <person name="Tisza M.J."/>
            <person name="Buck C.B."/>
        </authorList>
    </citation>
    <scope>NUCLEOTIDE SEQUENCE</scope>
    <source>
        <strain evidence="1">CtLx49</strain>
    </source>
</reference>
<accession>A0A8S5UV69</accession>
<evidence type="ECO:0000313" key="1">
    <source>
        <dbReference type="EMBL" id="DAF98332.1"/>
    </source>
</evidence>
<name>A0A8S5UV69_9CAUD</name>
<proteinExistence type="predicted"/>
<dbReference type="EMBL" id="BK016145">
    <property type="protein sequence ID" value="DAF98332.1"/>
    <property type="molecule type" value="Genomic_DNA"/>
</dbReference>
<protein>
    <submittedName>
        <fullName evidence="1">Uncharacterized protein</fullName>
    </submittedName>
</protein>
<organism evidence="1">
    <name type="scientific">Myoviridae sp. ctLx49</name>
    <dbReference type="NCBI Taxonomy" id="2825086"/>
    <lineage>
        <taxon>Viruses</taxon>
        <taxon>Duplodnaviria</taxon>
        <taxon>Heunggongvirae</taxon>
        <taxon>Uroviricota</taxon>
        <taxon>Caudoviricetes</taxon>
    </lineage>
</organism>
<sequence>MLETIAAGIAEALSSAGIKAVTAFTADELDTSAPFVCVGLKSAKLSSSGLGNYIGICTEAGQVREMYGEKAELSLALDVYSPAAEEEKCLSFADLVRCALYGADGVSVTEFSFGEIKYDTESRMLLLRCPAKAFVYLVREKLGSSLSEYSIGEDA</sequence>